<name>A0A9D4QCF7_RHISA</name>
<dbReference type="Proteomes" id="UP000821837">
    <property type="component" value="Chromosome 11"/>
</dbReference>
<evidence type="ECO:0000259" key="2">
    <source>
        <dbReference type="PROSITE" id="PS50158"/>
    </source>
</evidence>
<evidence type="ECO:0000313" key="4">
    <source>
        <dbReference type="Proteomes" id="UP000821837"/>
    </source>
</evidence>
<dbReference type="InterPro" id="IPR001878">
    <property type="entry name" value="Znf_CCHC"/>
</dbReference>
<protein>
    <recommendedName>
        <fullName evidence="2">CCHC-type domain-containing protein</fullName>
    </recommendedName>
</protein>
<dbReference type="InterPro" id="IPR036875">
    <property type="entry name" value="Znf_CCHC_sf"/>
</dbReference>
<dbReference type="SUPFAM" id="SSF57756">
    <property type="entry name" value="Retrovirus zinc finger-like domains"/>
    <property type="match status" value="1"/>
</dbReference>
<keyword evidence="4" id="KW-1185">Reference proteome</keyword>
<sequence>MSSQLIRYLNAVRKVLSEYGGVKEDKLEEWSVPRFQLAESTTRVARITLREGITPDELPDLFKIQGGADLVVVPGRAPNCLRCRMKGHIRRECRTLRCTTCRAFGHERQNSVRTYATVIGATPKRQHLHDLMDEVEAEEAASPTTKEIIERSQGSGCVAGTLAAPQEAEN</sequence>
<proteinExistence type="predicted"/>
<accession>A0A9D4QCF7</accession>
<organism evidence="3 4">
    <name type="scientific">Rhipicephalus sanguineus</name>
    <name type="common">Brown dog tick</name>
    <name type="synonym">Ixodes sanguineus</name>
    <dbReference type="NCBI Taxonomy" id="34632"/>
    <lineage>
        <taxon>Eukaryota</taxon>
        <taxon>Metazoa</taxon>
        <taxon>Ecdysozoa</taxon>
        <taxon>Arthropoda</taxon>
        <taxon>Chelicerata</taxon>
        <taxon>Arachnida</taxon>
        <taxon>Acari</taxon>
        <taxon>Parasitiformes</taxon>
        <taxon>Ixodida</taxon>
        <taxon>Ixodoidea</taxon>
        <taxon>Ixodidae</taxon>
        <taxon>Rhipicephalinae</taxon>
        <taxon>Rhipicephalus</taxon>
        <taxon>Rhipicephalus</taxon>
    </lineage>
</organism>
<reference evidence="3" key="1">
    <citation type="journal article" date="2020" name="Cell">
        <title>Large-Scale Comparative Analyses of Tick Genomes Elucidate Their Genetic Diversity and Vector Capacities.</title>
        <authorList>
            <consortium name="Tick Genome and Microbiome Consortium (TIGMIC)"/>
            <person name="Jia N."/>
            <person name="Wang J."/>
            <person name="Shi W."/>
            <person name="Du L."/>
            <person name="Sun Y."/>
            <person name="Zhan W."/>
            <person name="Jiang J.F."/>
            <person name="Wang Q."/>
            <person name="Zhang B."/>
            <person name="Ji P."/>
            <person name="Bell-Sakyi L."/>
            <person name="Cui X.M."/>
            <person name="Yuan T.T."/>
            <person name="Jiang B.G."/>
            <person name="Yang W.F."/>
            <person name="Lam T.T."/>
            <person name="Chang Q.C."/>
            <person name="Ding S.J."/>
            <person name="Wang X.J."/>
            <person name="Zhu J.G."/>
            <person name="Ruan X.D."/>
            <person name="Zhao L."/>
            <person name="Wei J.T."/>
            <person name="Ye R.Z."/>
            <person name="Que T.C."/>
            <person name="Du C.H."/>
            <person name="Zhou Y.H."/>
            <person name="Cheng J.X."/>
            <person name="Dai P.F."/>
            <person name="Guo W.B."/>
            <person name="Han X.H."/>
            <person name="Huang E.J."/>
            <person name="Li L.F."/>
            <person name="Wei W."/>
            <person name="Gao Y.C."/>
            <person name="Liu J.Z."/>
            <person name="Shao H.Z."/>
            <person name="Wang X."/>
            <person name="Wang C.C."/>
            <person name="Yang T.C."/>
            <person name="Huo Q.B."/>
            <person name="Li W."/>
            <person name="Chen H.Y."/>
            <person name="Chen S.E."/>
            <person name="Zhou L.G."/>
            <person name="Ni X.B."/>
            <person name="Tian J.H."/>
            <person name="Sheng Y."/>
            <person name="Liu T."/>
            <person name="Pan Y.S."/>
            <person name="Xia L.Y."/>
            <person name="Li J."/>
            <person name="Zhao F."/>
            <person name="Cao W.C."/>
        </authorList>
    </citation>
    <scope>NUCLEOTIDE SEQUENCE</scope>
    <source>
        <strain evidence="3">Rsan-2018</strain>
    </source>
</reference>
<reference evidence="3" key="2">
    <citation type="submission" date="2021-09" db="EMBL/GenBank/DDBJ databases">
        <authorList>
            <person name="Jia N."/>
            <person name="Wang J."/>
            <person name="Shi W."/>
            <person name="Du L."/>
            <person name="Sun Y."/>
            <person name="Zhan W."/>
            <person name="Jiang J."/>
            <person name="Wang Q."/>
            <person name="Zhang B."/>
            <person name="Ji P."/>
            <person name="Sakyi L.B."/>
            <person name="Cui X."/>
            <person name="Yuan T."/>
            <person name="Jiang B."/>
            <person name="Yang W."/>
            <person name="Lam T.T.-Y."/>
            <person name="Chang Q."/>
            <person name="Ding S."/>
            <person name="Wang X."/>
            <person name="Zhu J."/>
            <person name="Ruan X."/>
            <person name="Zhao L."/>
            <person name="Wei J."/>
            <person name="Que T."/>
            <person name="Du C."/>
            <person name="Cheng J."/>
            <person name="Dai P."/>
            <person name="Han X."/>
            <person name="Huang E."/>
            <person name="Gao Y."/>
            <person name="Liu J."/>
            <person name="Shao H."/>
            <person name="Ye R."/>
            <person name="Li L."/>
            <person name="Wei W."/>
            <person name="Wang X."/>
            <person name="Wang C."/>
            <person name="Huo Q."/>
            <person name="Li W."/>
            <person name="Guo W."/>
            <person name="Chen H."/>
            <person name="Chen S."/>
            <person name="Zhou L."/>
            <person name="Zhou L."/>
            <person name="Ni X."/>
            <person name="Tian J."/>
            <person name="Zhou Y."/>
            <person name="Sheng Y."/>
            <person name="Liu T."/>
            <person name="Pan Y."/>
            <person name="Xia L."/>
            <person name="Li J."/>
            <person name="Zhao F."/>
            <person name="Cao W."/>
        </authorList>
    </citation>
    <scope>NUCLEOTIDE SEQUENCE</scope>
    <source>
        <strain evidence="3">Rsan-2018</strain>
        <tissue evidence="3">Larvae</tissue>
    </source>
</reference>
<dbReference type="VEuPathDB" id="VectorBase:RSAN_046968"/>
<gene>
    <name evidence="3" type="ORF">HPB52_008562</name>
</gene>
<keyword evidence="1" id="KW-0479">Metal-binding</keyword>
<dbReference type="GO" id="GO:0008270">
    <property type="term" value="F:zinc ion binding"/>
    <property type="evidence" value="ECO:0007669"/>
    <property type="project" value="UniProtKB-KW"/>
</dbReference>
<comment type="caution">
    <text evidence="3">The sequence shown here is derived from an EMBL/GenBank/DDBJ whole genome shotgun (WGS) entry which is preliminary data.</text>
</comment>
<evidence type="ECO:0000313" key="3">
    <source>
        <dbReference type="EMBL" id="KAH7972163.1"/>
    </source>
</evidence>
<keyword evidence="1" id="KW-0862">Zinc</keyword>
<dbReference type="GO" id="GO:0003676">
    <property type="term" value="F:nucleic acid binding"/>
    <property type="evidence" value="ECO:0007669"/>
    <property type="project" value="InterPro"/>
</dbReference>
<dbReference type="AlphaFoldDB" id="A0A9D4QCF7"/>
<evidence type="ECO:0000256" key="1">
    <source>
        <dbReference type="PROSITE-ProRule" id="PRU00047"/>
    </source>
</evidence>
<dbReference type="PROSITE" id="PS50158">
    <property type="entry name" value="ZF_CCHC"/>
    <property type="match status" value="1"/>
</dbReference>
<keyword evidence="1" id="KW-0863">Zinc-finger</keyword>
<dbReference type="EMBL" id="JABSTV010001247">
    <property type="protein sequence ID" value="KAH7972163.1"/>
    <property type="molecule type" value="Genomic_DNA"/>
</dbReference>
<feature type="domain" description="CCHC-type" evidence="2">
    <location>
        <begin position="80"/>
        <end position="94"/>
    </location>
</feature>